<protein>
    <recommendedName>
        <fullName evidence="9">Checkpoint protein RAD24-like helical bundle domain-containing protein</fullName>
    </recommendedName>
</protein>
<evidence type="ECO:0000313" key="10">
    <source>
        <dbReference type="EMBL" id="EPS31901.1"/>
    </source>
</evidence>
<dbReference type="GO" id="GO:0005524">
    <property type="term" value="F:ATP binding"/>
    <property type="evidence" value="ECO:0007669"/>
    <property type="project" value="UniProtKB-KW"/>
</dbReference>
<dbReference type="eggNOG" id="KOG1970">
    <property type="taxonomic scope" value="Eukaryota"/>
</dbReference>
<gene>
    <name evidence="10" type="ORF">PDE_06860</name>
</gene>
<dbReference type="PANTHER" id="PTHR12172">
    <property type="entry name" value="CELL CYCLE CHECKPOINT PROTEIN RAD17"/>
    <property type="match status" value="1"/>
</dbReference>
<dbReference type="InterPro" id="IPR057927">
    <property type="entry name" value="RAD24-like_helical"/>
</dbReference>
<dbReference type="Proteomes" id="UP000019376">
    <property type="component" value="Unassembled WGS sequence"/>
</dbReference>
<dbReference type="InterPro" id="IPR027417">
    <property type="entry name" value="P-loop_NTPase"/>
</dbReference>
<evidence type="ECO:0000256" key="8">
    <source>
        <dbReference type="SAM" id="MobiDB-lite"/>
    </source>
</evidence>
<dbReference type="Pfam" id="PF03215">
    <property type="entry name" value="Rad17"/>
    <property type="match status" value="1"/>
</dbReference>
<evidence type="ECO:0000256" key="5">
    <source>
        <dbReference type="ARBA" id="ARBA00022840"/>
    </source>
</evidence>
<evidence type="ECO:0000256" key="7">
    <source>
        <dbReference type="ARBA" id="ARBA00023306"/>
    </source>
</evidence>
<feature type="region of interest" description="Disordered" evidence="8">
    <location>
        <begin position="809"/>
        <end position="845"/>
    </location>
</feature>
<dbReference type="Gene3D" id="3.40.50.300">
    <property type="entry name" value="P-loop containing nucleotide triphosphate hydrolases"/>
    <property type="match status" value="1"/>
</dbReference>
<organism evidence="10 11">
    <name type="scientific">Penicillium oxalicum (strain 114-2 / CGMCC 5302)</name>
    <name type="common">Penicillium decumbens</name>
    <dbReference type="NCBI Taxonomy" id="933388"/>
    <lineage>
        <taxon>Eukaryota</taxon>
        <taxon>Fungi</taxon>
        <taxon>Dikarya</taxon>
        <taxon>Ascomycota</taxon>
        <taxon>Pezizomycotina</taxon>
        <taxon>Eurotiomycetes</taxon>
        <taxon>Eurotiomycetidae</taxon>
        <taxon>Eurotiales</taxon>
        <taxon>Aspergillaceae</taxon>
        <taxon>Penicillium</taxon>
    </lineage>
</organism>
<dbReference type="HOGENOM" id="CLU_006397_0_0_1"/>
<reference evidence="10 11" key="1">
    <citation type="journal article" date="2013" name="PLoS ONE">
        <title>Genomic and secretomic analyses reveal unique features of the lignocellulolytic enzyme system of Penicillium decumbens.</title>
        <authorList>
            <person name="Liu G."/>
            <person name="Zhang L."/>
            <person name="Wei X."/>
            <person name="Zou G."/>
            <person name="Qin Y."/>
            <person name="Ma L."/>
            <person name="Li J."/>
            <person name="Zheng H."/>
            <person name="Wang S."/>
            <person name="Wang C."/>
            <person name="Xun L."/>
            <person name="Zhao G.-P."/>
            <person name="Zhou Z."/>
            <person name="Qu Y."/>
        </authorList>
    </citation>
    <scope>NUCLEOTIDE SEQUENCE [LARGE SCALE GENOMIC DNA]</scope>
    <source>
        <strain evidence="11">114-2 / CGMCC 5302</strain>
    </source>
</reference>
<comment type="subcellular location">
    <subcellularLocation>
        <location evidence="1">Nucleus</location>
    </subcellularLocation>
</comment>
<feature type="compositionally biased region" description="Low complexity" evidence="8">
    <location>
        <begin position="20"/>
        <end position="41"/>
    </location>
</feature>
<dbReference type="OrthoDB" id="10265971at2759"/>
<keyword evidence="5" id="KW-0067">ATP-binding</keyword>
<dbReference type="PhylomeDB" id="S7ZT49"/>
<evidence type="ECO:0000256" key="4">
    <source>
        <dbReference type="ARBA" id="ARBA00022763"/>
    </source>
</evidence>
<evidence type="ECO:0000256" key="6">
    <source>
        <dbReference type="ARBA" id="ARBA00023242"/>
    </source>
</evidence>
<dbReference type="SUPFAM" id="SSF52540">
    <property type="entry name" value="P-loop containing nucleoside triphosphate hydrolases"/>
    <property type="match status" value="1"/>
</dbReference>
<dbReference type="GO" id="GO:0033314">
    <property type="term" value="P:mitotic DNA replication checkpoint signaling"/>
    <property type="evidence" value="ECO:0007669"/>
    <property type="project" value="TreeGrafter"/>
</dbReference>
<evidence type="ECO:0000256" key="1">
    <source>
        <dbReference type="ARBA" id="ARBA00004123"/>
    </source>
</evidence>
<keyword evidence="6" id="KW-0539">Nucleus</keyword>
<dbReference type="InterPro" id="IPR004582">
    <property type="entry name" value="Checkpoint_prot_Rad17_Rad24"/>
</dbReference>
<dbReference type="GO" id="GO:0000077">
    <property type="term" value="P:DNA damage checkpoint signaling"/>
    <property type="evidence" value="ECO:0007669"/>
    <property type="project" value="TreeGrafter"/>
</dbReference>
<evidence type="ECO:0000313" key="11">
    <source>
        <dbReference type="Proteomes" id="UP000019376"/>
    </source>
</evidence>
<feature type="compositionally biased region" description="Polar residues" evidence="8">
    <location>
        <begin position="83"/>
        <end position="102"/>
    </location>
</feature>
<accession>S7ZT49</accession>
<dbReference type="Pfam" id="PF25812">
    <property type="entry name" value="RAD24_helical"/>
    <property type="match status" value="1"/>
</dbReference>
<feature type="region of interest" description="Disordered" evidence="8">
    <location>
        <begin position="1"/>
        <end position="102"/>
    </location>
</feature>
<sequence length="845" mass="91970">MDGRPTKRQRRSVHPERTLSRSSKSDSPPIDIPSSSPSSSSAAAVLALTSRPKANPKSKNPKTRAVSRAPSSSVSPQKAKPQLKQSSLSPNTKSQSKSKSLHTFFQPATEAQRWSAQKFEPRRPLAASSDLTFDADIIEDDYDSYDEIFSQHLHVGGGSDSGGGNGGRGMTKTNKGTETVVQIESPVVHGAGGTLSTAEQGDVDSRPWAQRYAPANLDEVAVHKRKVSDVQRWLEDVFAGRRRERLLVLRGPAGSGKTTTITLLSKALGFDLIEWRNPSVSDAPEQEFVSVSTHFEEFLGRGDRFGGLDLEDSVETKGDRDAKPRSQRVLLVEEFPTVLSRNSSSLAAFRSSLQRYLAASTEHTSLGGWMHPPIVMIVSETMLSSASSISDNMTVHRLLGPTLYNHPGTSILDFNVIAPTFMQKALQLVLEKESSTSQRSRVPGSAVLEKIAQIGDIRSALSALEFLCLKDDKIGKWSGTLMKSKKSRSGSGLTPMEQESLELISQREASLGMFHAVGKIVYNKRLDPSLLPPDILAVPSPPDHLSHHRRVKVSEVPVNDLLDDTGTDVSTFTSALHENYPPSCHGHFFTDSLNACIEALSDSDILSADRRPFHGSRTGVGVGATPFNSGVDMFRQDEISFHVASRGVLFGLPYPVNRKVTSINGRKPSRVAHQMLYPASLRLWRRSEEIEGLIDSCLRQMLDPASNSPRLDRGNTESAGVKSWKNLRLGYGCSSSEPGGGGGSASTVVTMMPRLDALLYQLPYMAQIRRQGSDGWHLAQITSISSSGTDTQDGRLDDMDEDEAEAFVPGLPRPKSVMNAGHLGSTMPAPEEEKLILSDDDIVDD</sequence>
<feature type="compositionally biased region" description="Basic residues" evidence="8">
    <location>
        <begin position="1"/>
        <end position="12"/>
    </location>
</feature>
<dbReference type="GO" id="GO:0005634">
    <property type="term" value="C:nucleus"/>
    <property type="evidence" value="ECO:0007669"/>
    <property type="project" value="UniProtKB-SubCell"/>
</dbReference>
<keyword evidence="3" id="KW-0547">Nucleotide-binding</keyword>
<evidence type="ECO:0000259" key="9">
    <source>
        <dbReference type="Pfam" id="PF25812"/>
    </source>
</evidence>
<feature type="domain" description="Checkpoint protein RAD24-like helical bundle" evidence="9">
    <location>
        <begin position="508"/>
        <end position="608"/>
    </location>
</feature>
<evidence type="ECO:0000256" key="3">
    <source>
        <dbReference type="ARBA" id="ARBA00022741"/>
    </source>
</evidence>
<dbReference type="GO" id="GO:0006281">
    <property type="term" value="P:DNA repair"/>
    <property type="evidence" value="ECO:0007669"/>
    <property type="project" value="InterPro"/>
</dbReference>
<comment type="similarity">
    <text evidence="2">Belongs to the rad17/RAD24 family.</text>
</comment>
<feature type="compositionally biased region" description="Low complexity" evidence="8">
    <location>
        <begin position="64"/>
        <end position="76"/>
    </location>
</feature>
<keyword evidence="4" id="KW-0227">DNA damage</keyword>
<proteinExistence type="inferred from homology"/>
<dbReference type="PANTHER" id="PTHR12172:SF0">
    <property type="entry name" value="CELL CYCLE CHECKPOINT PROTEIN RAD17"/>
    <property type="match status" value="1"/>
</dbReference>
<dbReference type="EMBL" id="KB644414">
    <property type="protein sequence ID" value="EPS31901.1"/>
    <property type="molecule type" value="Genomic_DNA"/>
</dbReference>
<dbReference type="GO" id="GO:0003682">
    <property type="term" value="F:chromatin binding"/>
    <property type="evidence" value="ECO:0007669"/>
    <property type="project" value="TreeGrafter"/>
</dbReference>
<dbReference type="STRING" id="933388.S7ZT49"/>
<keyword evidence="7" id="KW-0131">Cell cycle</keyword>
<name>S7ZT49_PENO1</name>
<evidence type="ECO:0000256" key="2">
    <source>
        <dbReference type="ARBA" id="ARBA00006168"/>
    </source>
</evidence>
<dbReference type="GO" id="GO:0003689">
    <property type="term" value="F:DNA clamp loader activity"/>
    <property type="evidence" value="ECO:0007669"/>
    <property type="project" value="TreeGrafter"/>
</dbReference>
<dbReference type="AlphaFoldDB" id="S7ZT49"/>
<keyword evidence="11" id="KW-1185">Reference proteome</keyword>